<keyword evidence="2" id="KW-1185">Reference proteome</keyword>
<proteinExistence type="predicted"/>
<evidence type="ECO:0000313" key="1">
    <source>
        <dbReference type="EMBL" id="KAJ1670349.1"/>
    </source>
</evidence>
<keyword evidence="1" id="KW-0413">Isomerase</keyword>
<dbReference type="EMBL" id="JAMZIH010009309">
    <property type="protein sequence ID" value="KAJ1670349.1"/>
    <property type="molecule type" value="Genomic_DNA"/>
</dbReference>
<reference evidence="1" key="1">
    <citation type="submission" date="2022-06" db="EMBL/GenBank/DDBJ databases">
        <title>Phylogenomic reconstructions and comparative analyses of Kickxellomycotina fungi.</title>
        <authorList>
            <person name="Reynolds N.K."/>
            <person name="Stajich J.E."/>
            <person name="Barry K."/>
            <person name="Grigoriev I.V."/>
            <person name="Crous P."/>
            <person name="Smith M.E."/>
        </authorList>
    </citation>
    <scope>NUCLEOTIDE SEQUENCE</scope>
    <source>
        <strain evidence="1">RSA 2271</strain>
    </source>
</reference>
<organism evidence="1 2">
    <name type="scientific">Spiromyces aspiralis</name>
    <dbReference type="NCBI Taxonomy" id="68401"/>
    <lineage>
        <taxon>Eukaryota</taxon>
        <taxon>Fungi</taxon>
        <taxon>Fungi incertae sedis</taxon>
        <taxon>Zoopagomycota</taxon>
        <taxon>Kickxellomycotina</taxon>
        <taxon>Kickxellomycetes</taxon>
        <taxon>Kickxellales</taxon>
        <taxon>Kickxellaceae</taxon>
        <taxon>Spiromyces</taxon>
    </lineage>
</organism>
<name>A0ACC1H6R7_9FUNG</name>
<gene>
    <name evidence="1" type="primary">PUS7_2</name>
    <name evidence="1" type="ORF">EV182_008265</name>
</gene>
<dbReference type="EC" id="5.4.99.27" evidence="1"/>
<comment type="caution">
    <text evidence="1">The sequence shown here is derived from an EMBL/GenBank/DDBJ whole genome shotgun (WGS) entry which is preliminary data.</text>
</comment>
<evidence type="ECO:0000313" key="2">
    <source>
        <dbReference type="Proteomes" id="UP001145114"/>
    </source>
</evidence>
<feature type="non-terminal residue" evidence="1">
    <location>
        <position position="146"/>
    </location>
</feature>
<sequence length="146" mass="16094">MYVQSYQSYVWNHAASERARRYGVDRAVPGDLVIVSDAGAARERSKTTGDEEEEDEGESADIDVGRSGCGELEVAIVTVDTAYKYSITDVVLPIPGWDVKMPTNSIADVYADVMAKDGINIDTFRNHGLRLAGTYRKFIAKPEDLE</sequence>
<accession>A0ACC1H6R7</accession>
<dbReference type="Proteomes" id="UP001145114">
    <property type="component" value="Unassembled WGS sequence"/>
</dbReference>
<protein>
    <submittedName>
        <fullName evidence="1">Multisubstrate pseudouridine synthase 7</fullName>
        <ecNumber evidence="1">5.4.99.27</ecNumber>
    </submittedName>
</protein>